<dbReference type="Proteomes" id="UP000007875">
    <property type="component" value="Unassembled WGS sequence"/>
</dbReference>
<organism evidence="2 3">
    <name type="scientific">Ciona savignyi</name>
    <name type="common">Pacific transparent sea squirt</name>
    <dbReference type="NCBI Taxonomy" id="51511"/>
    <lineage>
        <taxon>Eukaryota</taxon>
        <taxon>Metazoa</taxon>
        <taxon>Chordata</taxon>
        <taxon>Tunicata</taxon>
        <taxon>Ascidiacea</taxon>
        <taxon>Phlebobranchia</taxon>
        <taxon>Cionidae</taxon>
        <taxon>Ciona</taxon>
    </lineage>
</organism>
<dbReference type="PROSITE" id="PS50234">
    <property type="entry name" value="VWFA"/>
    <property type="match status" value="1"/>
</dbReference>
<evidence type="ECO:0000313" key="2">
    <source>
        <dbReference type="Ensembl" id="ENSCSAVP00000002935.1"/>
    </source>
</evidence>
<dbReference type="Pfam" id="PF00092">
    <property type="entry name" value="VWA"/>
    <property type="match status" value="1"/>
</dbReference>
<keyword evidence="3" id="KW-1185">Reference proteome</keyword>
<dbReference type="InterPro" id="IPR002035">
    <property type="entry name" value="VWF_A"/>
</dbReference>
<name>H2YC87_CIOSA</name>
<dbReference type="InterPro" id="IPR036465">
    <property type="entry name" value="vWFA_dom_sf"/>
</dbReference>
<reference evidence="3" key="1">
    <citation type="submission" date="2003-08" db="EMBL/GenBank/DDBJ databases">
        <authorList>
            <person name="Birren B."/>
            <person name="Nusbaum C."/>
            <person name="Abebe A."/>
            <person name="Abouelleil A."/>
            <person name="Adekoya E."/>
            <person name="Ait-zahra M."/>
            <person name="Allen N."/>
            <person name="Allen T."/>
            <person name="An P."/>
            <person name="Anderson M."/>
            <person name="Anderson S."/>
            <person name="Arachchi H."/>
            <person name="Armbruster J."/>
            <person name="Bachantsang P."/>
            <person name="Baldwin J."/>
            <person name="Barry A."/>
            <person name="Bayul T."/>
            <person name="Blitshsteyn B."/>
            <person name="Bloom T."/>
            <person name="Blye J."/>
            <person name="Boguslavskiy L."/>
            <person name="Borowsky M."/>
            <person name="Boukhgalter B."/>
            <person name="Brunache A."/>
            <person name="Butler J."/>
            <person name="Calixte N."/>
            <person name="Calvo S."/>
            <person name="Camarata J."/>
            <person name="Campo K."/>
            <person name="Chang J."/>
            <person name="Cheshatsang Y."/>
            <person name="Citroen M."/>
            <person name="Collymore A."/>
            <person name="Considine T."/>
            <person name="Cook A."/>
            <person name="Cooke P."/>
            <person name="Corum B."/>
            <person name="Cuomo C."/>
            <person name="David R."/>
            <person name="Dawoe T."/>
            <person name="Degray S."/>
            <person name="Dodge S."/>
            <person name="Dooley K."/>
            <person name="Dorje P."/>
            <person name="Dorjee K."/>
            <person name="Dorris L."/>
            <person name="Duffey N."/>
            <person name="Dupes A."/>
            <person name="Elkins T."/>
            <person name="Engels R."/>
            <person name="Erickson J."/>
            <person name="Farina A."/>
            <person name="Faro S."/>
            <person name="Ferreira P."/>
            <person name="Fischer H."/>
            <person name="Fitzgerald M."/>
            <person name="Foley K."/>
            <person name="Gage D."/>
            <person name="Galagan J."/>
            <person name="Gearin G."/>
            <person name="Gnerre S."/>
            <person name="Gnirke A."/>
            <person name="Goyette A."/>
            <person name="Graham J."/>
            <person name="Grandbois E."/>
            <person name="Gyaltsen K."/>
            <person name="Hafez N."/>
            <person name="Hagopian D."/>
            <person name="Hagos B."/>
            <person name="Hall J."/>
            <person name="Hatcher B."/>
            <person name="Heller A."/>
            <person name="Higgins H."/>
            <person name="Honan T."/>
            <person name="Horn A."/>
            <person name="Houde N."/>
            <person name="Hughes L."/>
            <person name="Hulme W."/>
            <person name="Husby E."/>
            <person name="Iliev I."/>
            <person name="Jaffe D."/>
            <person name="Jones C."/>
            <person name="Kamal M."/>
            <person name="Kamat A."/>
            <person name="Kamvysselis M."/>
            <person name="Karlsson E."/>
            <person name="Kells C."/>
            <person name="Kieu A."/>
            <person name="Kisner P."/>
            <person name="Kodira C."/>
            <person name="Kulbokas E."/>
            <person name="Labutti K."/>
            <person name="Lama D."/>
            <person name="Landers T."/>
            <person name="Leger J."/>
            <person name="Levine S."/>
            <person name="Lewis D."/>
            <person name="Lewis T."/>
            <person name="Lindblad-toh K."/>
            <person name="Liu X."/>
            <person name="Lokyitsang T."/>
            <person name="Lokyitsang Y."/>
            <person name="Lucien O."/>
            <person name="Lui A."/>
            <person name="Ma L.J."/>
            <person name="Mabbitt R."/>
            <person name="Macdonald J."/>
            <person name="Maclean C."/>
            <person name="Major J."/>
            <person name="Manning J."/>
            <person name="Marabella R."/>
            <person name="Maru K."/>
            <person name="Matthews C."/>
            <person name="Mauceli E."/>
            <person name="Mccarthy M."/>
            <person name="Mcdonough S."/>
            <person name="Mcghee T."/>
            <person name="Meldrim J."/>
            <person name="Meneus L."/>
            <person name="Mesirov J."/>
            <person name="Mihalev A."/>
            <person name="Mihova T."/>
            <person name="Mikkelsen T."/>
            <person name="Mlenga V."/>
            <person name="Moru K."/>
            <person name="Mozes J."/>
            <person name="Mulrain L."/>
            <person name="Munson G."/>
            <person name="Naylor J."/>
            <person name="Newes C."/>
            <person name="Nguyen C."/>
            <person name="Nguyen N."/>
            <person name="Nguyen T."/>
            <person name="Nicol R."/>
            <person name="Nielsen C."/>
            <person name="Nizzari M."/>
            <person name="Norbu C."/>
            <person name="Norbu N."/>
            <person name="O'donnell P."/>
            <person name="Okoawo O."/>
            <person name="O'leary S."/>
            <person name="Omotosho B."/>
            <person name="O'neill K."/>
            <person name="Osman S."/>
            <person name="Parker S."/>
            <person name="Perrin D."/>
            <person name="Phunkhang P."/>
            <person name="Piqani B."/>
            <person name="Purcell S."/>
            <person name="Rachupka T."/>
            <person name="Ramasamy U."/>
            <person name="Rameau R."/>
            <person name="Ray V."/>
            <person name="Raymond C."/>
            <person name="Retta R."/>
            <person name="Richardson S."/>
            <person name="Rise C."/>
            <person name="Rodriguez J."/>
            <person name="Rogers J."/>
            <person name="Rogov P."/>
            <person name="Rutman M."/>
            <person name="Schupbach R."/>
            <person name="Seaman C."/>
            <person name="Settipalli S."/>
            <person name="Sharpe T."/>
            <person name="Sheridan J."/>
            <person name="Sherpa N."/>
            <person name="Shi J."/>
            <person name="Smirnov S."/>
            <person name="Smith C."/>
            <person name="Sougnez C."/>
            <person name="Spencer B."/>
            <person name="Stalker J."/>
            <person name="Stange-thomann N."/>
            <person name="Stavropoulos S."/>
            <person name="Stetson K."/>
            <person name="Stone C."/>
            <person name="Stone S."/>
            <person name="Stubbs M."/>
            <person name="Talamas J."/>
            <person name="Tchuinga P."/>
            <person name="Tenzing P."/>
            <person name="Tesfaye S."/>
            <person name="Theodore J."/>
            <person name="Thoulutsang Y."/>
            <person name="Topham K."/>
            <person name="Towey S."/>
            <person name="Tsamla T."/>
            <person name="Tsomo N."/>
            <person name="Vallee D."/>
            <person name="Vassiliev H."/>
            <person name="Venkataraman V."/>
            <person name="Vinson J."/>
            <person name="Vo A."/>
            <person name="Wade C."/>
            <person name="Wang S."/>
            <person name="Wangchuk T."/>
            <person name="Wangdi T."/>
            <person name="Whittaker C."/>
            <person name="Wilkinson J."/>
            <person name="Wu Y."/>
            <person name="Wyman D."/>
            <person name="Yadav S."/>
            <person name="Yang S."/>
            <person name="Yang X."/>
            <person name="Yeager S."/>
            <person name="Yee E."/>
            <person name="Young G."/>
            <person name="Zainoun J."/>
            <person name="Zembeck L."/>
            <person name="Zimmer A."/>
            <person name="Zody M."/>
            <person name="Lander E."/>
        </authorList>
    </citation>
    <scope>NUCLEOTIDE SEQUENCE [LARGE SCALE GENOMIC DNA]</scope>
</reference>
<dbReference type="PANTHER" id="PTHR24020">
    <property type="entry name" value="COLLAGEN ALPHA"/>
    <property type="match status" value="1"/>
</dbReference>
<dbReference type="CDD" id="cd01450">
    <property type="entry name" value="vWFA_subfamily_ECM"/>
    <property type="match status" value="1"/>
</dbReference>
<dbReference type="STRING" id="51511.ENSCSAVP00000002935"/>
<dbReference type="HOGENOM" id="CLU_008905_4_0_1"/>
<proteinExistence type="predicted"/>
<dbReference type="GeneTree" id="ENSGT00660000095843"/>
<dbReference type="PANTHER" id="PTHR24020:SF84">
    <property type="entry name" value="VWFA DOMAIN-CONTAINING PROTEIN"/>
    <property type="match status" value="1"/>
</dbReference>
<dbReference type="Gene3D" id="3.40.50.410">
    <property type="entry name" value="von Willebrand factor, type A domain"/>
    <property type="match status" value="1"/>
</dbReference>
<dbReference type="InParanoid" id="H2YC87"/>
<sequence length="204" mass="22886">MFLLDGSGSLNTLDFENSIDFVKQIVATFDLRKNKIGIMQFSHWFRNRVDARQDYLKTEIRLGQFASHIRFNLAADSIRHHGFTTYTAHAIDQAVRVDLATSDRFSNPCTKKAIVVITDGPATDSSLILAKANAARDRNVVLFAVGVRRYEITQLQEIANGVEGSNRRVYTSRDYIGLHSIVPMLRDELHNLLSDGSVTNMSAP</sequence>
<dbReference type="eggNOG" id="KOG3544">
    <property type="taxonomic scope" value="Eukaryota"/>
</dbReference>
<reference evidence="2" key="2">
    <citation type="submission" date="2025-08" db="UniProtKB">
        <authorList>
            <consortium name="Ensembl"/>
        </authorList>
    </citation>
    <scope>IDENTIFICATION</scope>
</reference>
<dbReference type="AlphaFoldDB" id="H2YC87"/>
<evidence type="ECO:0000313" key="3">
    <source>
        <dbReference type="Proteomes" id="UP000007875"/>
    </source>
</evidence>
<dbReference type="SMART" id="SM00327">
    <property type="entry name" value="VWA"/>
    <property type="match status" value="1"/>
</dbReference>
<accession>H2YC87</accession>
<dbReference type="OMA" id="GIMQFSH"/>
<dbReference type="InterPro" id="IPR050525">
    <property type="entry name" value="ECM_Assembly_Org"/>
</dbReference>
<dbReference type="SUPFAM" id="SSF53300">
    <property type="entry name" value="vWA-like"/>
    <property type="match status" value="1"/>
</dbReference>
<dbReference type="Ensembl" id="ENSCSAVT00000002979.1">
    <property type="protein sequence ID" value="ENSCSAVP00000002935.1"/>
    <property type="gene ID" value="ENSCSAVG00000001750.1"/>
</dbReference>
<feature type="domain" description="VWFA" evidence="1">
    <location>
        <begin position="1"/>
        <end position="189"/>
    </location>
</feature>
<evidence type="ECO:0000259" key="1">
    <source>
        <dbReference type="PROSITE" id="PS50234"/>
    </source>
</evidence>
<protein>
    <recommendedName>
        <fullName evidence="1">VWFA domain-containing protein</fullName>
    </recommendedName>
</protein>
<reference evidence="2" key="3">
    <citation type="submission" date="2025-09" db="UniProtKB">
        <authorList>
            <consortium name="Ensembl"/>
        </authorList>
    </citation>
    <scope>IDENTIFICATION</scope>
</reference>